<accession>A0A2X2UAB5</accession>
<dbReference type="InterPro" id="IPR052344">
    <property type="entry name" value="Transposase-related"/>
</dbReference>
<organism evidence="5 6">
    <name type="scientific">Enterocloster clostridioformis</name>
    <dbReference type="NCBI Taxonomy" id="1531"/>
    <lineage>
        <taxon>Bacteria</taxon>
        <taxon>Bacillati</taxon>
        <taxon>Bacillota</taxon>
        <taxon>Clostridia</taxon>
        <taxon>Lachnospirales</taxon>
        <taxon>Lachnospiraceae</taxon>
        <taxon>Enterocloster</taxon>
    </lineage>
</organism>
<evidence type="ECO:0000259" key="3">
    <source>
        <dbReference type="Pfam" id="PF13005"/>
    </source>
</evidence>
<dbReference type="InterPro" id="IPR008878">
    <property type="entry name" value="Transposase_IS66_Orf2"/>
</dbReference>
<dbReference type="Pfam" id="PF13007">
    <property type="entry name" value="LZ_Tnp_IS66"/>
    <property type="match status" value="1"/>
</dbReference>
<name>A0A2X2UAB5_9FIRM</name>
<keyword evidence="1" id="KW-0175">Coiled coil</keyword>
<dbReference type="Pfam" id="PF13005">
    <property type="entry name" value="zf-IS66"/>
    <property type="match status" value="1"/>
</dbReference>
<evidence type="ECO:0000259" key="2">
    <source>
        <dbReference type="Pfam" id="PF03050"/>
    </source>
</evidence>
<dbReference type="NCBIfam" id="NF033517">
    <property type="entry name" value="transpos_IS66"/>
    <property type="match status" value="1"/>
</dbReference>
<protein>
    <submittedName>
        <fullName evidence="5">Transposase IS66</fullName>
    </submittedName>
</protein>
<feature type="domain" description="Transposase TnpC homeodomain" evidence="4">
    <location>
        <begin position="168"/>
        <end position="243"/>
    </location>
</feature>
<dbReference type="NCBIfam" id="NF033819">
    <property type="entry name" value="IS66_TnpB"/>
    <property type="match status" value="1"/>
</dbReference>
<evidence type="ECO:0000256" key="1">
    <source>
        <dbReference type="SAM" id="Coils"/>
    </source>
</evidence>
<dbReference type="InterPro" id="IPR024463">
    <property type="entry name" value="Transposase_TnpC_homeodom"/>
</dbReference>
<dbReference type="Pfam" id="PF05717">
    <property type="entry name" value="TnpB_IS66"/>
    <property type="match status" value="1"/>
</dbReference>
<gene>
    <name evidence="5" type="ORF">NCTC11224_04262</name>
</gene>
<dbReference type="Pfam" id="PF03050">
    <property type="entry name" value="DDE_Tnp_IS66"/>
    <property type="match status" value="1"/>
</dbReference>
<dbReference type="AlphaFoldDB" id="A0A2X2UAB5"/>
<reference evidence="5 6" key="1">
    <citation type="submission" date="2018-06" db="EMBL/GenBank/DDBJ databases">
        <authorList>
            <consortium name="Pathogen Informatics"/>
            <person name="Doyle S."/>
        </authorList>
    </citation>
    <scope>NUCLEOTIDE SEQUENCE [LARGE SCALE GENOMIC DNA]</scope>
    <source>
        <strain evidence="5 6">NCTC11224</strain>
    </source>
</reference>
<feature type="coiled-coil region" evidence="1">
    <location>
        <begin position="144"/>
        <end position="178"/>
    </location>
</feature>
<dbReference type="Proteomes" id="UP000251853">
    <property type="component" value="Unassembled WGS sequence"/>
</dbReference>
<evidence type="ECO:0000313" key="5">
    <source>
        <dbReference type="EMBL" id="SQB15202.1"/>
    </source>
</evidence>
<feature type="domain" description="Transposase IS66 central" evidence="2">
    <location>
        <begin position="315"/>
        <end position="598"/>
    </location>
</feature>
<dbReference type="PANTHER" id="PTHR33678">
    <property type="entry name" value="BLL1576 PROTEIN"/>
    <property type="match status" value="1"/>
</dbReference>
<dbReference type="InterPro" id="IPR004291">
    <property type="entry name" value="Transposase_IS66_central"/>
</dbReference>
<dbReference type="EMBL" id="UAVW01000016">
    <property type="protein sequence ID" value="SQB15202.1"/>
    <property type="molecule type" value="Genomic_DNA"/>
</dbReference>
<feature type="domain" description="Transposase IS66 zinc-finger binding" evidence="3">
    <location>
        <begin position="251"/>
        <end position="295"/>
    </location>
</feature>
<proteinExistence type="predicted"/>
<evidence type="ECO:0000313" key="6">
    <source>
        <dbReference type="Proteomes" id="UP000251853"/>
    </source>
</evidence>
<sequence>MLGDLSRVEKIYLRTGYTDMRKQLDGLVDIIQYSFQLDPYSNSLFLFCGKRADRIKAVHYEGDGFCLFYKRYENGRLQWPRTGEEARQISHQQLRWLLEGLNPEQPKAVRSWVPPKPETPGIPYKCWKILLFYGIMNLSEQEGFQPMQDTAQEYQKQIKELEQQVRLLREQVDFLTRKLYGTKSEKTSALEIEGQMSLFNEMESCAEPDAHEPDLVEVEKYLRKRKCAGQREKLIKDIPRSKVLHTIDESEQICERCGGTMVKVGEEFVRTEVQFIPASLKVVDHYRETYECRACRKNGTPYMEKSPVPHPPVMHSLASASTIAWLVHQKFELGIPLYRQEKEWEAMGLSLSRATMSNWLLAVCRDWLSHVVSHLRRELLKQGYLHIDETHVQVLKEPGRKNTSDSYMWVYCSTRDSKRPVRYFEYQPGRGGKYPETFLKGYTGYIHTDAYSGYNGVKGVTRCLCYTHLRRAFVDALPKDIHGPEASKPAEAVIRLNKLFEIEKELDGLPPEQKKKERLDREKPLLEAFWSWAEISSAGELPKSKLHTAFQYALNNRQEFFNYLGDGNCSISNSLAENCIRPFVIGREELAVCRKSEGCCRKCGNLHPGRNSQSQRPGCNEIHQVYPGRYAGE</sequence>
<keyword evidence="6" id="KW-1185">Reference proteome</keyword>
<evidence type="ECO:0000259" key="4">
    <source>
        <dbReference type="Pfam" id="PF13007"/>
    </source>
</evidence>
<dbReference type="InterPro" id="IPR024474">
    <property type="entry name" value="Znf_dom_IS66"/>
</dbReference>